<reference evidence="1 2" key="1">
    <citation type="journal article" date="2015" name="Microbiome">
        <title>Genomic resolution of linkages in carbon, nitrogen, and sulfur cycling among widespread estuary sediment bacteria.</title>
        <authorList>
            <person name="Baker B.J."/>
            <person name="Lazar C.S."/>
            <person name="Teske A.P."/>
            <person name="Dick G.J."/>
        </authorList>
    </citation>
    <scope>NUCLEOTIDE SEQUENCE [LARGE SCALE GENOMIC DNA]</scope>
    <source>
        <strain evidence="1">DG_56</strain>
    </source>
</reference>
<proteinExistence type="predicted"/>
<dbReference type="SUPFAM" id="SSF49899">
    <property type="entry name" value="Concanavalin A-like lectins/glucanases"/>
    <property type="match status" value="1"/>
</dbReference>
<name>A0A0S7XMK5_9BACT</name>
<dbReference type="EMBL" id="LIZY01000068">
    <property type="protein sequence ID" value="KPJ63688.1"/>
    <property type="molecule type" value="Genomic_DNA"/>
</dbReference>
<dbReference type="InterPro" id="IPR013320">
    <property type="entry name" value="ConA-like_dom_sf"/>
</dbReference>
<gene>
    <name evidence="1" type="ORF">AMK68_03330</name>
</gene>
<evidence type="ECO:0000313" key="1">
    <source>
        <dbReference type="EMBL" id="KPJ63688.1"/>
    </source>
</evidence>
<accession>A0A0S7XMK5</accession>
<evidence type="ECO:0000313" key="2">
    <source>
        <dbReference type="Proteomes" id="UP000052020"/>
    </source>
</evidence>
<comment type="caution">
    <text evidence="1">The sequence shown here is derived from an EMBL/GenBank/DDBJ whole genome shotgun (WGS) entry which is preliminary data.</text>
</comment>
<organism evidence="1 2">
    <name type="scientific">candidate division KD3-62 bacterium DG_56</name>
    <dbReference type="NCBI Taxonomy" id="1704032"/>
    <lineage>
        <taxon>Bacteria</taxon>
        <taxon>candidate division KD3-62</taxon>
    </lineage>
</organism>
<dbReference type="AlphaFoldDB" id="A0A0S7XMK5"/>
<protein>
    <submittedName>
        <fullName evidence="1">Uncharacterized protein</fullName>
    </submittedName>
</protein>
<sequence>MSMVFLTGAEPGNALEWDLYNVTATGVQRRSGAYSFGFPGPGFYAQTNLTAPGLAQAYLQFAWRTSGFTGGPTQIPIVKWRNGANVLGVLAVDKATQLLVLYTGDFGILVGTATAPVNTATWHVFEIYISIANVGGQLVVRINGVPDPGLSFTGDTQPAGDTTFDNLYFMSWRTGSQYWTGWIDDVILNDLAGGVNDSWPNGARIVYLPASGVGNSSQWTPLSLPQNWQEVDEVPVSQADYVHTNAQPRLDLYNLQNLPADAQAVQAARADAWALMSGAATPTTLKPAVRTGGAPFFGPAQGVPLILTLLSHIWDQNPNTLANWTPADVNAAESGQESAP</sequence>
<dbReference type="Proteomes" id="UP000052020">
    <property type="component" value="Unassembled WGS sequence"/>
</dbReference>